<proteinExistence type="predicted"/>
<evidence type="ECO:0000313" key="2">
    <source>
        <dbReference type="EMBL" id="MQM23763.1"/>
    </source>
</evidence>
<evidence type="ECO:0000313" key="3">
    <source>
        <dbReference type="Proteomes" id="UP000652761"/>
    </source>
</evidence>
<dbReference type="AlphaFoldDB" id="A0A843XXB5"/>
<keyword evidence="3" id="KW-1185">Reference proteome</keyword>
<feature type="region of interest" description="Disordered" evidence="1">
    <location>
        <begin position="120"/>
        <end position="159"/>
    </location>
</feature>
<accession>A0A843XXB5</accession>
<comment type="caution">
    <text evidence="2">The sequence shown here is derived from an EMBL/GenBank/DDBJ whole genome shotgun (WGS) entry which is preliminary data.</text>
</comment>
<dbReference type="EMBL" id="NMUH01017806">
    <property type="protein sequence ID" value="MQM23763.1"/>
    <property type="molecule type" value="Genomic_DNA"/>
</dbReference>
<organism evidence="2 3">
    <name type="scientific">Colocasia esculenta</name>
    <name type="common">Wild taro</name>
    <name type="synonym">Arum esculentum</name>
    <dbReference type="NCBI Taxonomy" id="4460"/>
    <lineage>
        <taxon>Eukaryota</taxon>
        <taxon>Viridiplantae</taxon>
        <taxon>Streptophyta</taxon>
        <taxon>Embryophyta</taxon>
        <taxon>Tracheophyta</taxon>
        <taxon>Spermatophyta</taxon>
        <taxon>Magnoliopsida</taxon>
        <taxon>Liliopsida</taxon>
        <taxon>Araceae</taxon>
        <taxon>Aroideae</taxon>
        <taxon>Colocasieae</taxon>
        <taxon>Colocasia</taxon>
    </lineage>
</organism>
<feature type="non-terminal residue" evidence="2">
    <location>
        <position position="1"/>
    </location>
</feature>
<name>A0A843XXB5_COLES</name>
<sequence length="159" mass="17547">MVAAPLLPSLETIDLLPASTGTLVLPRGLEHSSPPLLHDVWRGRGWKPLWLLLSSLLQRNALQQRNTRMLKLLMLSINRHVLGRYRLVQLGVVMLHQLSNLPTSTWRHVLTPWFDTTVTAPMPGPSAPTKDPTIGTAAHGSEDLEGLTNQSSKICNGDK</sequence>
<reference evidence="2" key="1">
    <citation type="submission" date="2017-07" db="EMBL/GenBank/DDBJ databases">
        <title>Taro Niue Genome Assembly and Annotation.</title>
        <authorList>
            <person name="Atibalentja N."/>
            <person name="Keating K."/>
            <person name="Fields C.J."/>
        </authorList>
    </citation>
    <scope>NUCLEOTIDE SEQUENCE</scope>
    <source>
        <strain evidence="2">Niue_2</strain>
        <tissue evidence="2">Leaf</tissue>
    </source>
</reference>
<dbReference type="Proteomes" id="UP000652761">
    <property type="component" value="Unassembled WGS sequence"/>
</dbReference>
<protein>
    <submittedName>
        <fullName evidence="2">Uncharacterized protein</fullName>
    </submittedName>
</protein>
<feature type="compositionally biased region" description="Polar residues" evidence="1">
    <location>
        <begin position="147"/>
        <end position="159"/>
    </location>
</feature>
<gene>
    <name evidence="2" type="ORF">Taro_056832</name>
</gene>
<evidence type="ECO:0000256" key="1">
    <source>
        <dbReference type="SAM" id="MobiDB-lite"/>
    </source>
</evidence>